<dbReference type="PROSITE" id="PS50109">
    <property type="entry name" value="HIS_KIN"/>
    <property type="match status" value="1"/>
</dbReference>
<evidence type="ECO:0000256" key="6">
    <source>
        <dbReference type="SAM" id="Coils"/>
    </source>
</evidence>
<protein>
    <recommendedName>
        <fullName evidence="2">histidine kinase</fullName>
        <ecNumber evidence="2">2.7.13.3</ecNumber>
    </recommendedName>
</protein>
<dbReference type="SUPFAM" id="SSF55874">
    <property type="entry name" value="ATPase domain of HSP90 chaperone/DNA topoisomerase II/histidine kinase"/>
    <property type="match status" value="1"/>
</dbReference>
<dbReference type="Gene3D" id="3.30.450.40">
    <property type="match status" value="1"/>
</dbReference>
<keyword evidence="11" id="KW-1185">Reference proteome</keyword>
<dbReference type="Gene3D" id="3.30.450.20">
    <property type="entry name" value="PAS domain"/>
    <property type="match status" value="5"/>
</dbReference>
<evidence type="ECO:0000256" key="3">
    <source>
        <dbReference type="ARBA" id="ARBA00022553"/>
    </source>
</evidence>
<dbReference type="GO" id="GO:0000155">
    <property type="term" value="F:phosphorelay sensor kinase activity"/>
    <property type="evidence" value="ECO:0007669"/>
    <property type="project" value="InterPro"/>
</dbReference>
<evidence type="ECO:0000256" key="4">
    <source>
        <dbReference type="ARBA" id="ARBA00022679"/>
    </source>
</evidence>
<dbReference type="InterPro" id="IPR036890">
    <property type="entry name" value="HATPase_C_sf"/>
</dbReference>
<dbReference type="EC" id="2.7.13.3" evidence="2"/>
<feature type="domain" description="PAC" evidence="9">
    <location>
        <begin position="762"/>
        <end position="813"/>
    </location>
</feature>
<dbReference type="SMART" id="SM00086">
    <property type="entry name" value="PAC"/>
    <property type="match status" value="3"/>
</dbReference>
<comment type="catalytic activity">
    <reaction evidence="1">
        <text>ATP + protein L-histidine = ADP + protein N-phospho-L-histidine.</text>
        <dbReference type="EC" id="2.7.13.3"/>
    </reaction>
</comment>
<dbReference type="InterPro" id="IPR052162">
    <property type="entry name" value="Sensor_kinase/Photoreceptor"/>
</dbReference>
<dbReference type="EMBL" id="CP001860">
    <property type="protein sequence ID" value="ADB61698.1"/>
    <property type="molecule type" value="Genomic_DNA"/>
</dbReference>
<dbReference type="CDD" id="cd00082">
    <property type="entry name" value="HisKA"/>
    <property type="match status" value="1"/>
</dbReference>
<dbReference type="PANTHER" id="PTHR43304">
    <property type="entry name" value="PHYTOCHROME-LIKE PROTEIN CPH1"/>
    <property type="match status" value="1"/>
</dbReference>
<keyword evidence="4" id="KW-0808">Transferase</keyword>
<evidence type="ECO:0000259" key="9">
    <source>
        <dbReference type="PROSITE" id="PS50113"/>
    </source>
</evidence>
<dbReference type="InterPro" id="IPR003661">
    <property type="entry name" value="HisK_dim/P_dom"/>
</dbReference>
<dbReference type="SUPFAM" id="SSF47384">
    <property type="entry name" value="Homodimeric domain of signal transducing histidine kinase"/>
    <property type="match status" value="1"/>
</dbReference>
<dbReference type="Pfam" id="PF00512">
    <property type="entry name" value="HisKA"/>
    <property type="match status" value="1"/>
</dbReference>
<evidence type="ECO:0000313" key="10">
    <source>
        <dbReference type="EMBL" id="ADB61698.1"/>
    </source>
</evidence>
<dbReference type="PROSITE" id="PS50112">
    <property type="entry name" value="PAS"/>
    <property type="match status" value="5"/>
</dbReference>
<evidence type="ECO:0000259" key="7">
    <source>
        <dbReference type="PROSITE" id="PS50109"/>
    </source>
</evidence>
<dbReference type="eggNOG" id="arCOG06192">
    <property type="taxonomic scope" value="Archaea"/>
</dbReference>
<dbReference type="InterPro" id="IPR029016">
    <property type="entry name" value="GAF-like_dom_sf"/>
</dbReference>
<dbReference type="Gene3D" id="1.10.287.130">
    <property type="match status" value="1"/>
</dbReference>
<evidence type="ECO:0000256" key="2">
    <source>
        <dbReference type="ARBA" id="ARBA00012438"/>
    </source>
</evidence>
<keyword evidence="3" id="KW-0597">Phosphoprotein</keyword>
<dbReference type="SMART" id="SM00091">
    <property type="entry name" value="PAS"/>
    <property type="match status" value="5"/>
</dbReference>
<dbReference type="eggNOG" id="arCOG06918">
    <property type="taxonomic scope" value="Archaea"/>
</dbReference>
<name>D2RXH4_HALTV</name>
<feature type="coiled-coil region" evidence="6">
    <location>
        <begin position="553"/>
        <end position="580"/>
    </location>
</feature>
<feature type="domain" description="PAS" evidence="8">
    <location>
        <begin position="21"/>
        <end position="91"/>
    </location>
</feature>
<reference evidence="10 11" key="1">
    <citation type="journal article" date="2010" name="Stand. Genomic Sci.">
        <title>Complete genome sequence of Haloterrigena turkmenica type strain (4k).</title>
        <authorList>
            <person name="Saunders E."/>
            <person name="Tindall B.J."/>
            <person name="Fahnrich R."/>
            <person name="Lapidus A."/>
            <person name="Copeland A."/>
            <person name="Del Rio T.G."/>
            <person name="Lucas S."/>
            <person name="Chen F."/>
            <person name="Tice H."/>
            <person name="Cheng J.F."/>
            <person name="Han C."/>
            <person name="Detter J.C."/>
            <person name="Bruce D."/>
            <person name="Goodwin L."/>
            <person name="Chain P."/>
            <person name="Pitluck S."/>
            <person name="Pati A."/>
            <person name="Ivanova N."/>
            <person name="Mavromatis K."/>
            <person name="Chen A."/>
            <person name="Palaniappan K."/>
            <person name="Land M."/>
            <person name="Hauser L."/>
            <person name="Chang Y.J."/>
            <person name="Jeffries C.D."/>
            <person name="Brettin T."/>
            <person name="Rohde M."/>
            <person name="Goker M."/>
            <person name="Bristow J."/>
            <person name="Eisen J.A."/>
            <person name="Markowitz V."/>
            <person name="Hugenholtz P."/>
            <person name="Klenk H.P."/>
            <person name="Kyrpides N.C."/>
        </authorList>
    </citation>
    <scope>NUCLEOTIDE SEQUENCE [LARGE SCALE GENOMIC DNA]</scope>
    <source>
        <strain evidence="11">ATCC 51198 / DSM 5511 / JCM 9101 / NCIMB 13204 / VKM B-1734 / 4k</strain>
    </source>
</reference>
<dbReference type="InterPro" id="IPR004358">
    <property type="entry name" value="Sig_transdc_His_kin-like_C"/>
</dbReference>
<dbReference type="RefSeq" id="WP_012943966.1">
    <property type="nucleotide sequence ID" value="NC_013743.1"/>
</dbReference>
<dbReference type="Pfam" id="PF13185">
    <property type="entry name" value="GAF_2"/>
    <property type="match status" value="1"/>
</dbReference>
<dbReference type="InterPro" id="IPR001610">
    <property type="entry name" value="PAC"/>
</dbReference>
<dbReference type="InterPro" id="IPR003594">
    <property type="entry name" value="HATPase_dom"/>
</dbReference>
<gene>
    <name evidence="10" type="ordered locus">Htur_2827</name>
</gene>
<organism evidence="10 11">
    <name type="scientific">Haloterrigena turkmenica (strain ATCC 51198 / DSM 5511 / JCM 9101 / NCIMB 13204 / VKM B-1734 / 4k)</name>
    <name type="common">Halococcus turkmenicus</name>
    <dbReference type="NCBI Taxonomy" id="543526"/>
    <lineage>
        <taxon>Archaea</taxon>
        <taxon>Methanobacteriati</taxon>
        <taxon>Methanobacteriota</taxon>
        <taxon>Stenosarchaea group</taxon>
        <taxon>Halobacteria</taxon>
        <taxon>Halobacteriales</taxon>
        <taxon>Natrialbaceae</taxon>
        <taxon>Haloterrigena</taxon>
    </lineage>
</organism>
<dbReference type="Proteomes" id="UP000001903">
    <property type="component" value="Chromosome"/>
</dbReference>
<evidence type="ECO:0000256" key="5">
    <source>
        <dbReference type="ARBA" id="ARBA00022777"/>
    </source>
</evidence>
<dbReference type="AlphaFoldDB" id="D2RXH4"/>
<dbReference type="PRINTS" id="PR00344">
    <property type="entry name" value="BCTRLSENSOR"/>
</dbReference>
<dbReference type="PROSITE" id="PS50113">
    <property type="entry name" value="PAC"/>
    <property type="match status" value="3"/>
</dbReference>
<dbReference type="SMART" id="SM00387">
    <property type="entry name" value="HATPase_c"/>
    <property type="match status" value="1"/>
</dbReference>
<dbReference type="InterPro" id="IPR000014">
    <property type="entry name" value="PAS"/>
</dbReference>
<dbReference type="FunFam" id="3.30.565.10:FF:000006">
    <property type="entry name" value="Sensor histidine kinase WalK"/>
    <property type="match status" value="1"/>
</dbReference>
<dbReference type="GeneID" id="8743444"/>
<evidence type="ECO:0000256" key="1">
    <source>
        <dbReference type="ARBA" id="ARBA00000085"/>
    </source>
</evidence>
<dbReference type="HOGENOM" id="CLU_000445_114_71_2"/>
<dbReference type="CDD" id="cd00130">
    <property type="entry name" value="PAS"/>
    <property type="match status" value="5"/>
</dbReference>
<feature type="domain" description="PAC" evidence="9">
    <location>
        <begin position="96"/>
        <end position="147"/>
    </location>
</feature>
<dbReference type="NCBIfam" id="TIGR00229">
    <property type="entry name" value="sensory_box"/>
    <property type="match status" value="4"/>
</dbReference>
<dbReference type="Pfam" id="PF08448">
    <property type="entry name" value="PAS_4"/>
    <property type="match status" value="4"/>
</dbReference>
<keyword evidence="5 10" id="KW-0418">Kinase</keyword>
<dbReference type="SMART" id="SM00065">
    <property type="entry name" value="GAF"/>
    <property type="match status" value="1"/>
</dbReference>
<dbReference type="OrthoDB" id="106630at2157"/>
<dbReference type="KEGG" id="htu:Htur_2827"/>
<feature type="domain" description="PAS" evidence="8">
    <location>
        <begin position="151"/>
        <end position="196"/>
    </location>
</feature>
<proteinExistence type="predicted"/>
<accession>D2RXH4</accession>
<dbReference type="InterPro" id="IPR013655">
    <property type="entry name" value="PAS_fold_3"/>
</dbReference>
<feature type="domain" description="PAC" evidence="9">
    <location>
        <begin position="514"/>
        <end position="572"/>
    </location>
</feature>
<dbReference type="STRING" id="543526.Htur_2827"/>
<feature type="domain" description="Histidine kinase" evidence="7">
    <location>
        <begin position="824"/>
        <end position="1061"/>
    </location>
</feature>
<dbReference type="eggNOG" id="arCOG02334">
    <property type="taxonomic scope" value="Archaea"/>
</dbReference>
<evidence type="ECO:0000313" key="11">
    <source>
        <dbReference type="Proteomes" id="UP000001903"/>
    </source>
</evidence>
<dbReference type="Pfam" id="PF08447">
    <property type="entry name" value="PAS_3"/>
    <property type="match status" value="1"/>
</dbReference>
<dbReference type="InterPro" id="IPR035965">
    <property type="entry name" value="PAS-like_dom_sf"/>
</dbReference>
<evidence type="ECO:0000259" key="8">
    <source>
        <dbReference type="PROSITE" id="PS50112"/>
    </source>
</evidence>
<dbReference type="SMART" id="SM00388">
    <property type="entry name" value="HisKA"/>
    <property type="match status" value="1"/>
</dbReference>
<sequence length="1064" mass="120336">MSDRAGERGRDFWDDADETTALRRYRTLVNTIDDGLYQLDADGTVVAVNDVIVDRTGYARDELIGAHVSRILDADDVARVERGIREGLSADRDVASVFEVALETADGDRVPTELRVNPLLEDGDFRGTVGVARDVTDRRRSQERAETAIESYETITTVLDEADVGVFVLDDSFDVAWADETAGEYFGFDRDAVIGRDKRELIEETIRHRVADGDAFADTVLATYEDNSYDERFDCHVTAGSDGEERWLEHRSRPIESGRYAGGRIELYYDVTNRHRRATQLRRLNEAVSEWLEESSREAVAERATDHLRDILGMTLNGIYLYDADAPALRPASWTEATERLLGDLPTFGPNEGIAWRVFESGEPAFHADVSTAPDAYDPDTPIGSEMILPIGDHGVAFISSAERDAFDEGDRMLARVVASSLEATFDRLRHERRLERERDLTDRILDTIPAGGLVLDADGEITRINDRAIELLGVEKPETFSREDRLLYDEDGRRLSAEEYPSSRAFATGEPIYDRVLRIERPEGGEDGDGERHWLSVSAAPIADDDGTIDRVVTAVEDVTDLKERERELESELREVFGRVSDAFYAVDEEYRFTHVNERAAVLLGVDEDDLLGRRLGDVYPETDEVEQIRNRFDEAMETQESVGLEHYSELLGFWLEATIYPSESGVSVYFRDVTERKEREQELRESEAKFRTLAENLDEIVWMSTPDGEEMLYINPVYEDVWGRSRESLYDDLNAFLEAIHPDDRARVREAYAALPETAYDEEFRVVRPDGAVRWVHAQAVPVCNDGEIVRIVGIATDITDRREYRRKLEASNERLEQFAYAVSHDLQEPLRMITSYLQLLESRYADELDEDAAEFIEFAVDGAERMREMIEGLLEYSRVTTRGDPLEPVDLERVVDEVLADLQFRIEDENAEISIESLPRVEGDIDQLRQVFQNLVDNAIEYSGDEPPQIEITAERREVSRAAADGPADPNPRADGIAAESDDEWVISVADEGIGIDPEDTDRIFEVFERLHTREEHEGTGIGLALCQRIVERHGGEIWVESEPGEGATFSFTLPAADDVA</sequence>
<dbReference type="Gene3D" id="3.30.565.10">
    <property type="entry name" value="Histidine kinase-like ATPase, C-terminal domain"/>
    <property type="match status" value="1"/>
</dbReference>
<dbReference type="InterPro" id="IPR003018">
    <property type="entry name" value="GAF"/>
</dbReference>
<dbReference type="eggNOG" id="arCOG06712">
    <property type="taxonomic scope" value="Archaea"/>
</dbReference>
<keyword evidence="6" id="KW-0175">Coiled coil</keyword>
<dbReference type="InterPro" id="IPR000700">
    <property type="entry name" value="PAS-assoc_C"/>
</dbReference>
<feature type="domain" description="PAS" evidence="8">
    <location>
        <begin position="438"/>
        <end position="492"/>
    </location>
</feature>
<dbReference type="PANTHER" id="PTHR43304:SF1">
    <property type="entry name" value="PAC DOMAIN-CONTAINING PROTEIN"/>
    <property type="match status" value="1"/>
</dbReference>
<dbReference type="SUPFAM" id="SSF55785">
    <property type="entry name" value="PYP-like sensor domain (PAS domain)"/>
    <property type="match status" value="5"/>
</dbReference>
<dbReference type="InterPro" id="IPR005467">
    <property type="entry name" value="His_kinase_dom"/>
</dbReference>
<feature type="domain" description="PAS" evidence="8">
    <location>
        <begin position="570"/>
        <end position="641"/>
    </location>
</feature>
<dbReference type="Pfam" id="PF02518">
    <property type="entry name" value="HATPase_c"/>
    <property type="match status" value="1"/>
</dbReference>
<feature type="domain" description="PAS" evidence="8">
    <location>
        <begin position="688"/>
        <end position="764"/>
    </location>
</feature>
<dbReference type="InterPro" id="IPR036097">
    <property type="entry name" value="HisK_dim/P_sf"/>
</dbReference>
<dbReference type="SUPFAM" id="SSF55781">
    <property type="entry name" value="GAF domain-like"/>
    <property type="match status" value="1"/>
</dbReference>
<dbReference type="InterPro" id="IPR013656">
    <property type="entry name" value="PAS_4"/>
</dbReference>
<dbReference type="eggNOG" id="arCOG02358">
    <property type="taxonomic scope" value="Archaea"/>
</dbReference>